<dbReference type="Pfam" id="PF06439">
    <property type="entry name" value="3keto-disac_hyd"/>
    <property type="match status" value="1"/>
</dbReference>
<feature type="chain" id="PRO_5022081345" description="3-keto-alpha-glucoside-1,2-lyase/3-keto-2-hydroxy-glucal hydratase domain-containing protein" evidence="1">
    <location>
        <begin position="27"/>
        <end position="249"/>
    </location>
</feature>
<reference evidence="3 4" key="1">
    <citation type="submission" date="2019-02" db="EMBL/GenBank/DDBJ databases">
        <title>Deep-cultivation of Planctomycetes and their phenomic and genomic characterization uncovers novel biology.</title>
        <authorList>
            <person name="Wiegand S."/>
            <person name="Jogler M."/>
            <person name="Boedeker C."/>
            <person name="Pinto D."/>
            <person name="Vollmers J."/>
            <person name="Rivas-Marin E."/>
            <person name="Kohn T."/>
            <person name="Peeters S.H."/>
            <person name="Heuer A."/>
            <person name="Rast P."/>
            <person name="Oberbeckmann S."/>
            <person name="Bunk B."/>
            <person name="Jeske O."/>
            <person name="Meyerdierks A."/>
            <person name="Storesund J.E."/>
            <person name="Kallscheuer N."/>
            <person name="Luecker S."/>
            <person name="Lage O.M."/>
            <person name="Pohl T."/>
            <person name="Merkel B.J."/>
            <person name="Hornburger P."/>
            <person name="Mueller R.-W."/>
            <person name="Bruemmer F."/>
            <person name="Labrenz M."/>
            <person name="Spormann A.M."/>
            <person name="Op den Camp H."/>
            <person name="Overmann J."/>
            <person name="Amann R."/>
            <person name="Jetten M.S.M."/>
            <person name="Mascher T."/>
            <person name="Medema M.H."/>
            <person name="Devos D.P."/>
            <person name="Kaster A.-K."/>
            <person name="Ovreas L."/>
            <person name="Rohde M."/>
            <person name="Galperin M.Y."/>
            <person name="Jogler C."/>
        </authorList>
    </citation>
    <scope>NUCLEOTIDE SEQUENCE [LARGE SCALE GENOMIC DNA]</scope>
    <source>
        <strain evidence="3 4">Pan181</strain>
    </source>
</reference>
<keyword evidence="4" id="KW-1185">Reference proteome</keyword>
<dbReference type="GO" id="GO:0016787">
    <property type="term" value="F:hydrolase activity"/>
    <property type="evidence" value="ECO:0007669"/>
    <property type="project" value="InterPro"/>
</dbReference>
<feature type="domain" description="3-keto-alpha-glucoside-1,2-lyase/3-keto-2-hydroxy-glucal hydratase" evidence="2">
    <location>
        <begin position="35"/>
        <end position="243"/>
    </location>
</feature>
<feature type="signal peptide" evidence="1">
    <location>
        <begin position="1"/>
        <end position="26"/>
    </location>
</feature>
<keyword evidence="1" id="KW-0732">Signal</keyword>
<evidence type="ECO:0000256" key="1">
    <source>
        <dbReference type="SAM" id="SignalP"/>
    </source>
</evidence>
<organism evidence="3 4">
    <name type="scientific">Aeoliella mucimassa</name>
    <dbReference type="NCBI Taxonomy" id="2527972"/>
    <lineage>
        <taxon>Bacteria</taxon>
        <taxon>Pseudomonadati</taxon>
        <taxon>Planctomycetota</taxon>
        <taxon>Planctomycetia</taxon>
        <taxon>Pirellulales</taxon>
        <taxon>Lacipirellulaceae</taxon>
        <taxon>Aeoliella</taxon>
    </lineage>
</organism>
<evidence type="ECO:0000313" key="3">
    <source>
        <dbReference type="EMBL" id="QDU55089.1"/>
    </source>
</evidence>
<evidence type="ECO:0000259" key="2">
    <source>
        <dbReference type="Pfam" id="PF06439"/>
    </source>
</evidence>
<proteinExistence type="predicted"/>
<protein>
    <recommendedName>
        <fullName evidence="2">3-keto-alpha-glucoside-1,2-lyase/3-keto-2-hydroxy-glucal hydratase domain-containing protein</fullName>
    </recommendedName>
</protein>
<accession>A0A518AK36</accession>
<dbReference type="Proteomes" id="UP000315750">
    <property type="component" value="Chromosome"/>
</dbReference>
<dbReference type="AlphaFoldDB" id="A0A518AK36"/>
<sequence length="249" mass="27827" precursor="true">MQSRFSWAVVVLASVLFLAAGQLGWAEETDKSEEGFVPIFDGKTLDGWDGDSEIWKVEEESISGTTTKENPLKANQFIIFKDEVDNFVLRLEFCIADEGVGNSGIQYRSKHHPEVGKWVVRGYQADIERTNQYMGILYEEGGRGILALPGEDVELSDGGKQVAKKVVGELGTREELFKDVKAGQWQKYEIVADGNHLIHKINGREIVNIVDNDTPRASQSGVLAFQVHVGEPMNVMFRNIRLKKLGDDK</sequence>
<dbReference type="OrthoDB" id="272468at2"/>
<dbReference type="InterPro" id="IPR010496">
    <property type="entry name" value="AL/BT2_dom"/>
</dbReference>
<dbReference type="KEGG" id="amuc:Pan181_12750"/>
<evidence type="ECO:0000313" key="4">
    <source>
        <dbReference type="Proteomes" id="UP000315750"/>
    </source>
</evidence>
<dbReference type="RefSeq" id="WP_145245986.1">
    <property type="nucleotide sequence ID" value="NZ_CP036278.1"/>
</dbReference>
<dbReference type="EMBL" id="CP036278">
    <property type="protein sequence ID" value="QDU55089.1"/>
    <property type="molecule type" value="Genomic_DNA"/>
</dbReference>
<name>A0A518AK36_9BACT</name>
<dbReference type="Gene3D" id="2.60.120.560">
    <property type="entry name" value="Exo-inulinase, domain 1"/>
    <property type="match status" value="1"/>
</dbReference>
<gene>
    <name evidence="3" type="ORF">Pan181_12750</name>
</gene>